<evidence type="ECO:0000313" key="1">
    <source>
        <dbReference type="EMBL" id="KAF3530631.1"/>
    </source>
</evidence>
<protein>
    <submittedName>
        <fullName evidence="1">Uncharacterized protein</fullName>
    </submittedName>
</protein>
<comment type="caution">
    <text evidence="1">The sequence shown here is derived from an EMBL/GenBank/DDBJ whole genome shotgun (WGS) entry which is preliminary data.</text>
</comment>
<evidence type="ECO:0000313" key="2">
    <source>
        <dbReference type="Proteomes" id="UP000266723"/>
    </source>
</evidence>
<proteinExistence type="predicted"/>
<accession>A0ABQ7BEP1</accession>
<name>A0ABQ7BEP1_BRACR</name>
<gene>
    <name evidence="1" type="ORF">DY000_02041216</name>
</gene>
<dbReference type="Proteomes" id="UP000266723">
    <property type="component" value="Unassembled WGS sequence"/>
</dbReference>
<organism evidence="1 2">
    <name type="scientific">Brassica cretica</name>
    <name type="common">Mustard</name>
    <dbReference type="NCBI Taxonomy" id="69181"/>
    <lineage>
        <taxon>Eukaryota</taxon>
        <taxon>Viridiplantae</taxon>
        <taxon>Streptophyta</taxon>
        <taxon>Embryophyta</taxon>
        <taxon>Tracheophyta</taxon>
        <taxon>Spermatophyta</taxon>
        <taxon>Magnoliopsida</taxon>
        <taxon>eudicotyledons</taxon>
        <taxon>Gunneridae</taxon>
        <taxon>Pentapetalae</taxon>
        <taxon>rosids</taxon>
        <taxon>malvids</taxon>
        <taxon>Brassicales</taxon>
        <taxon>Brassicaceae</taxon>
        <taxon>Brassiceae</taxon>
        <taxon>Brassica</taxon>
    </lineage>
</organism>
<reference evidence="1 2" key="1">
    <citation type="journal article" date="2020" name="BMC Genomics">
        <title>Intraspecific diversification of the crop wild relative Brassica cretica Lam. using demographic model selection.</title>
        <authorList>
            <person name="Kioukis A."/>
            <person name="Michalopoulou V.A."/>
            <person name="Briers L."/>
            <person name="Pirintsos S."/>
            <person name="Studholme D.J."/>
            <person name="Pavlidis P."/>
            <person name="Sarris P.F."/>
        </authorList>
    </citation>
    <scope>NUCLEOTIDE SEQUENCE [LARGE SCALE GENOMIC DNA]</scope>
    <source>
        <strain evidence="2">cv. PFS-1207/04</strain>
    </source>
</reference>
<sequence>MDLDRQLGKCSTYGDTKLYSARVCPAFRSGSTEMSNGEHASALDMSQLRNVLQGFDRHD</sequence>
<dbReference type="EMBL" id="QGKV02001507">
    <property type="protein sequence ID" value="KAF3530631.1"/>
    <property type="molecule type" value="Genomic_DNA"/>
</dbReference>
<keyword evidence="2" id="KW-1185">Reference proteome</keyword>